<protein>
    <submittedName>
        <fullName evidence="2">Uncharacterized protein</fullName>
    </submittedName>
</protein>
<dbReference type="OrthoDB" id="6241253at2"/>
<feature type="signal peptide" evidence="1">
    <location>
        <begin position="1"/>
        <end position="20"/>
    </location>
</feature>
<feature type="chain" id="PRO_5012651004" evidence="1">
    <location>
        <begin position="21"/>
        <end position="97"/>
    </location>
</feature>
<dbReference type="RefSeq" id="WP_097112047.1">
    <property type="nucleotide sequence ID" value="NZ_OBEB01000006.1"/>
</dbReference>
<dbReference type="AlphaFoldDB" id="A0A285J7H4"/>
<keyword evidence="3" id="KW-1185">Reference proteome</keyword>
<organism evidence="2 3">
    <name type="scientific">Arsukibacterium tuosuense</name>
    <dbReference type="NCBI Taxonomy" id="1323745"/>
    <lineage>
        <taxon>Bacteria</taxon>
        <taxon>Pseudomonadati</taxon>
        <taxon>Pseudomonadota</taxon>
        <taxon>Gammaproteobacteria</taxon>
        <taxon>Chromatiales</taxon>
        <taxon>Chromatiaceae</taxon>
        <taxon>Arsukibacterium</taxon>
    </lineage>
</organism>
<reference evidence="3" key="1">
    <citation type="submission" date="2017-09" db="EMBL/GenBank/DDBJ databases">
        <authorList>
            <person name="Varghese N."/>
            <person name="Submissions S."/>
        </authorList>
    </citation>
    <scope>NUCLEOTIDE SEQUENCE [LARGE SCALE GENOMIC DNA]</scope>
    <source>
        <strain evidence="3">CGMCC 1.12461</strain>
    </source>
</reference>
<evidence type="ECO:0000256" key="1">
    <source>
        <dbReference type="SAM" id="SignalP"/>
    </source>
</evidence>
<gene>
    <name evidence="2" type="ORF">SAMN06297280_2833</name>
</gene>
<name>A0A285J7H4_9GAMM</name>
<keyword evidence="1" id="KW-0732">Signal</keyword>
<sequence length="97" mass="10525">MLKMKLLAVGLASVMAVGCASTSTTDTADNRASRNFEFEVVDDNDKVTHICRNERATGSNIGRRTCRTTEQIESDRAEARLELERAQGSLVEPPPGG</sequence>
<evidence type="ECO:0000313" key="2">
    <source>
        <dbReference type="EMBL" id="SNY55296.1"/>
    </source>
</evidence>
<evidence type="ECO:0000313" key="3">
    <source>
        <dbReference type="Proteomes" id="UP000219353"/>
    </source>
</evidence>
<accession>A0A285J7H4</accession>
<dbReference type="PROSITE" id="PS51257">
    <property type="entry name" value="PROKAR_LIPOPROTEIN"/>
    <property type="match status" value="1"/>
</dbReference>
<dbReference type="Proteomes" id="UP000219353">
    <property type="component" value="Unassembled WGS sequence"/>
</dbReference>
<proteinExistence type="predicted"/>
<dbReference type="EMBL" id="OBEB01000006">
    <property type="protein sequence ID" value="SNY55296.1"/>
    <property type="molecule type" value="Genomic_DNA"/>
</dbReference>